<comment type="caution">
    <text evidence="1">The sequence shown here is derived from an EMBL/GenBank/DDBJ whole genome shotgun (WGS) entry which is preliminary data.</text>
</comment>
<reference evidence="1 2" key="1">
    <citation type="submission" date="2019-02" db="EMBL/GenBank/DDBJ databases">
        <title>Draft genome sequence of Arthrospira platensis NIES-3787.</title>
        <authorList>
            <person name="Yamaguchi H."/>
            <person name="Suzuki S."/>
            <person name="Kawachi M."/>
        </authorList>
    </citation>
    <scope>NUCLEOTIDE SEQUENCE [LARGE SCALE GENOMIC DNA]</scope>
    <source>
        <strain evidence="1 2">NIES-3787</strain>
    </source>
</reference>
<gene>
    <name evidence="1" type="ORF">NIES3787_14700</name>
</gene>
<sequence length="40" mass="4629">MAATFGLQKGLKVLSNNVFRFIQQTLLNHPIHTSKQVREY</sequence>
<dbReference type="Proteomes" id="UP000438874">
    <property type="component" value="Unassembled WGS sequence"/>
</dbReference>
<protein>
    <submittedName>
        <fullName evidence="1">Uncharacterized protein</fullName>
    </submittedName>
</protein>
<evidence type="ECO:0000313" key="1">
    <source>
        <dbReference type="EMBL" id="GCL45784.1"/>
    </source>
</evidence>
<proteinExistence type="predicted"/>
<organism evidence="1 2">
    <name type="scientific">Microcystis aeruginosa NIES-3787</name>
    <dbReference type="NCBI Taxonomy" id="2517782"/>
    <lineage>
        <taxon>Bacteria</taxon>
        <taxon>Bacillati</taxon>
        <taxon>Cyanobacteriota</taxon>
        <taxon>Cyanophyceae</taxon>
        <taxon>Oscillatoriophycideae</taxon>
        <taxon>Chroococcales</taxon>
        <taxon>Microcystaceae</taxon>
        <taxon>Microcystis</taxon>
    </lineage>
</organism>
<accession>A0A6H9G837</accession>
<name>A0A6H9G837_MICAE</name>
<dbReference type="AlphaFoldDB" id="A0A6H9G837"/>
<evidence type="ECO:0000313" key="2">
    <source>
        <dbReference type="Proteomes" id="UP000438874"/>
    </source>
</evidence>
<dbReference type="EMBL" id="BJCH01000012">
    <property type="protein sequence ID" value="GCL45784.1"/>
    <property type="molecule type" value="Genomic_DNA"/>
</dbReference>